<reference evidence="1 2" key="1">
    <citation type="submission" date="2015-03" db="EMBL/GenBank/DDBJ databases">
        <title>Draft genome of the nematode, Opisthorchis viverrini.</title>
        <authorList>
            <person name="Mitreva M."/>
        </authorList>
    </citation>
    <scope>NUCLEOTIDE SEQUENCE [LARGE SCALE GENOMIC DNA]</scope>
    <source>
        <strain evidence="1">Khon Kaen</strain>
    </source>
</reference>
<dbReference type="SUPFAM" id="SSF48239">
    <property type="entry name" value="Terpenoid cyclases/Protein prenyltransferases"/>
    <property type="match status" value="1"/>
</dbReference>
<protein>
    <submittedName>
        <fullName evidence="1">Uncharacterized protein</fullName>
    </submittedName>
</protein>
<evidence type="ECO:0000313" key="1">
    <source>
        <dbReference type="EMBL" id="OON15893.1"/>
    </source>
</evidence>
<keyword evidence="2" id="KW-1185">Reference proteome</keyword>
<accession>A0A1S8WNM8</accession>
<dbReference type="InterPro" id="IPR008930">
    <property type="entry name" value="Terpenoid_cyclase/PrenylTrfase"/>
</dbReference>
<organism evidence="1 2">
    <name type="scientific">Opisthorchis viverrini</name>
    <name type="common">Southeast Asian liver fluke</name>
    <dbReference type="NCBI Taxonomy" id="6198"/>
    <lineage>
        <taxon>Eukaryota</taxon>
        <taxon>Metazoa</taxon>
        <taxon>Spiralia</taxon>
        <taxon>Lophotrochozoa</taxon>
        <taxon>Platyhelminthes</taxon>
        <taxon>Trematoda</taxon>
        <taxon>Digenea</taxon>
        <taxon>Opisthorchiida</taxon>
        <taxon>Opisthorchiata</taxon>
        <taxon>Opisthorchiidae</taxon>
        <taxon>Opisthorchis</taxon>
    </lineage>
</organism>
<dbReference type="AlphaFoldDB" id="A0A1S8WNM8"/>
<evidence type="ECO:0000313" key="2">
    <source>
        <dbReference type="Proteomes" id="UP000243686"/>
    </source>
</evidence>
<gene>
    <name evidence="1" type="ORF">X801_08299</name>
</gene>
<proteinExistence type="predicted"/>
<dbReference type="Gene3D" id="1.50.10.20">
    <property type="match status" value="1"/>
</dbReference>
<sequence length="695" mass="78460">NGVIEPISTRGVIRRPEYCPRPHEDASVKFNRTHALPGSPVQVVVLPDKSVLDEYAVCHVRVWDERLLAQNEDRQNLLYVDAYEKRFKQNSDGVTSQQVLSGQFYDFHTFGFSLGAMPTDSYGGCDVQRNRKELPEQVVRARTDNWHTDHVLYEVGTPEVLQNLTADEATLNWGLRLASFKTYPGRLNNSMVYAETGLVSDPKLNILVYRALNHLERSPSARAPSMTVILRSELDGLFREFNATYPVSDCHSSNSNQTLDEMKLSFLSQWYIALKESSYEPSYRELLDRNIEATTHHLATCLALFAHREYSQTSGRLERFRTSSLANLAYALSLIEPNLDSLTKILDIVLRRQIRTRSTVDTSEQEVHWEDENSAENPVEITYHAYMALFNTRKNLTDLVPIIRWQLKHLSVFGTVSDPIDSYFIGLQLFTFMRHLGTLNPKKSQSSYEIRPAQEDNFSVSLMGAFNGSPMNFTQGILTLLDGPSDLLHGLNFTVAPRVPSVGCFVATVTQISCRLSELPENSSTDGITLSIEKLERNVNNPPGAQVAVCLNSSLNESLHLTVRGQTGWELQSIPESAFVSTSVVNDTEGKVVRFVLATEQYAGCLEFLYTQTATMRFAHPMKVIAESSTPVGSRKTEAFYLLPTSDNPSDIRPSFIQSHRWTSKQDCRNFSIRPFEYWNAMRNFSGDVKAICKA</sequence>
<dbReference type="EMBL" id="KV900202">
    <property type="protein sequence ID" value="OON15893.1"/>
    <property type="molecule type" value="Genomic_DNA"/>
</dbReference>
<feature type="non-terminal residue" evidence="1">
    <location>
        <position position="1"/>
    </location>
</feature>
<name>A0A1S8WNM8_OPIVI</name>
<feature type="non-terminal residue" evidence="1">
    <location>
        <position position="695"/>
    </location>
</feature>
<dbReference type="Proteomes" id="UP000243686">
    <property type="component" value="Unassembled WGS sequence"/>
</dbReference>